<dbReference type="CDD" id="cd09917">
    <property type="entry name" value="F-box_SF"/>
    <property type="match status" value="1"/>
</dbReference>
<dbReference type="InterPro" id="IPR001810">
    <property type="entry name" value="F-box_dom"/>
</dbReference>
<gene>
    <name evidence="2" type="ORF">CPLU01_00181</name>
</gene>
<dbReference type="EMBL" id="WIGO01000001">
    <property type="protein sequence ID" value="KAF6842088.1"/>
    <property type="molecule type" value="Genomic_DNA"/>
</dbReference>
<sequence length="523" mass="59570">MAVCVLNDLPLEVQMHICSYLKDSPKDLLSLALTSKTCRDIAAHYMFGSIRIVLRSPRALWDDVQPWLRRLAPRSYGRHVRRLEICLSNDFYRDMGHICFDFRNPQWWTPLGQLLEALPGLASFVVDHDTNFSPQLVKILRNGLPQCRLNLRRVNLHPIHELGPEGTESISAYDIALLSLPQLYYVSIIEHAEEADMPTHANDLLALMLASGLAPNLEIVDMIPASSEMRDRRRKKSYGCDRSHLEELVSWEIEHSSLSFELTRVPNMGSLKCLSLRDSTVERLHAWTMATDFTALSRLRLRVNDSHISWLVQNCRLLGLTGLELQLIPPLPSDALLETFFDTLPPLSSLSLSGHFSRVSFLHAIGTHGASLRSLELRLRVWGELGGNSGGYSREWYGFCTETVAEISPACPLLENISIDMAVDEHFQRNCVHIGRIRRLRNAHVRLERTGEERSFQVWNVICGQRRGQLESLIVDSTYEFRKAGSGEDESVSVREIPYSIRETMYDLTPWPDATLRSRLSLF</sequence>
<dbReference type="SUPFAM" id="SSF81383">
    <property type="entry name" value="F-box domain"/>
    <property type="match status" value="1"/>
</dbReference>
<keyword evidence="3" id="KW-1185">Reference proteome</keyword>
<evidence type="ECO:0000259" key="1">
    <source>
        <dbReference type="Pfam" id="PF12937"/>
    </source>
</evidence>
<feature type="domain" description="F-box" evidence="1">
    <location>
        <begin position="6"/>
        <end position="43"/>
    </location>
</feature>
<dbReference type="InterPro" id="IPR032675">
    <property type="entry name" value="LRR_dom_sf"/>
</dbReference>
<evidence type="ECO:0000313" key="2">
    <source>
        <dbReference type="EMBL" id="KAF6842088.1"/>
    </source>
</evidence>
<comment type="caution">
    <text evidence="2">The sequence shown here is derived from an EMBL/GenBank/DDBJ whole genome shotgun (WGS) entry which is preliminary data.</text>
</comment>
<evidence type="ECO:0000313" key="3">
    <source>
        <dbReference type="Proteomes" id="UP000654918"/>
    </source>
</evidence>
<organism evidence="2 3">
    <name type="scientific">Colletotrichum plurivorum</name>
    <dbReference type="NCBI Taxonomy" id="2175906"/>
    <lineage>
        <taxon>Eukaryota</taxon>
        <taxon>Fungi</taxon>
        <taxon>Dikarya</taxon>
        <taxon>Ascomycota</taxon>
        <taxon>Pezizomycotina</taxon>
        <taxon>Sordariomycetes</taxon>
        <taxon>Hypocreomycetidae</taxon>
        <taxon>Glomerellales</taxon>
        <taxon>Glomerellaceae</taxon>
        <taxon>Colletotrichum</taxon>
        <taxon>Colletotrichum orchidearum species complex</taxon>
    </lineage>
</organism>
<dbReference type="Gene3D" id="3.80.10.10">
    <property type="entry name" value="Ribonuclease Inhibitor"/>
    <property type="match status" value="1"/>
</dbReference>
<protein>
    <recommendedName>
        <fullName evidence="1">F-box domain-containing protein</fullName>
    </recommendedName>
</protein>
<dbReference type="Proteomes" id="UP000654918">
    <property type="component" value="Unassembled WGS sequence"/>
</dbReference>
<name>A0A8H6NTB3_9PEZI</name>
<dbReference type="Pfam" id="PF12937">
    <property type="entry name" value="F-box-like"/>
    <property type="match status" value="1"/>
</dbReference>
<proteinExistence type="predicted"/>
<dbReference type="InterPro" id="IPR036047">
    <property type="entry name" value="F-box-like_dom_sf"/>
</dbReference>
<reference evidence="2" key="1">
    <citation type="journal article" date="2020" name="Phytopathology">
        <title>Genome Sequence Resources of Colletotrichum truncatum, C. plurivorum, C. musicola, and C. sojae: Four Species Pathogenic to Soybean (Glycine max).</title>
        <authorList>
            <person name="Rogerio F."/>
            <person name="Boufleur T.R."/>
            <person name="Ciampi-Guillardi M."/>
            <person name="Sukno S.A."/>
            <person name="Thon M.R."/>
            <person name="Massola Junior N.S."/>
            <person name="Baroncelli R."/>
        </authorList>
    </citation>
    <scope>NUCLEOTIDE SEQUENCE</scope>
    <source>
        <strain evidence="2">LFN00145</strain>
    </source>
</reference>
<accession>A0A8H6NTB3</accession>
<dbReference type="AlphaFoldDB" id="A0A8H6NTB3"/>